<feature type="compositionally biased region" description="Basic and acidic residues" evidence="1">
    <location>
        <begin position="12"/>
        <end position="28"/>
    </location>
</feature>
<name>A0A0W8FE80_9ZZZZ</name>
<reference evidence="2" key="1">
    <citation type="journal article" date="2015" name="Proc. Natl. Acad. Sci. U.S.A.">
        <title>Networks of energetic and metabolic interactions define dynamics in microbial communities.</title>
        <authorList>
            <person name="Embree M."/>
            <person name="Liu J.K."/>
            <person name="Al-Bassam M.M."/>
            <person name="Zengler K."/>
        </authorList>
    </citation>
    <scope>NUCLEOTIDE SEQUENCE</scope>
</reference>
<protein>
    <submittedName>
        <fullName evidence="2">Uncharacterized protein</fullName>
    </submittedName>
</protein>
<evidence type="ECO:0000256" key="1">
    <source>
        <dbReference type="SAM" id="MobiDB-lite"/>
    </source>
</evidence>
<dbReference type="AlphaFoldDB" id="A0A0W8FE80"/>
<gene>
    <name evidence="2" type="ORF">ASZ90_011087</name>
</gene>
<proteinExistence type="predicted"/>
<organism evidence="2">
    <name type="scientific">hydrocarbon metagenome</name>
    <dbReference type="NCBI Taxonomy" id="938273"/>
    <lineage>
        <taxon>unclassified sequences</taxon>
        <taxon>metagenomes</taxon>
        <taxon>ecological metagenomes</taxon>
    </lineage>
</organism>
<sequence>MLLTGDPGDILLRGREGEEGEIGTERAEVVQPPGTAGRSAEHLVGRQPPEEDADMGDVEPAPAAPDPAHLGRVRQTAKRRPQEIEGVSIPQIRRAAAVAYVGEVLRPRQCLEELNGMGGPPGDVAGQLLQHGRRPLPAAIGDAVGDVCPKAAPLSRGEQAGAEGVPDVGHRPLRTGLDEEIVVQLIQVLLQCPHLIRNHPEQLQKRLPAFAVAYAVDGGQQGIEGLIIEVHASSPHSIGL</sequence>
<feature type="region of interest" description="Disordered" evidence="1">
    <location>
        <begin position="1"/>
        <end position="82"/>
    </location>
</feature>
<dbReference type="EMBL" id="LNQE01001316">
    <property type="protein sequence ID" value="KUG19197.1"/>
    <property type="molecule type" value="Genomic_DNA"/>
</dbReference>
<evidence type="ECO:0000313" key="2">
    <source>
        <dbReference type="EMBL" id="KUG19197.1"/>
    </source>
</evidence>
<comment type="caution">
    <text evidence="2">The sequence shown here is derived from an EMBL/GenBank/DDBJ whole genome shotgun (WGS) entry which is preliminary data.</text>
</comment>
<accession>A0A0W8FE80</accession>